<dbReference type="NCBIfam" id="TIGR00444">
    <property type="entry name" value="mazG"/>
    <property type="match status" value="1"/>
</dbReference>
<reference evidence="2 3" key="1">
    <citation type="submission" date="2018-12" db="EMBL/GenBank/DDBJ databases">
        <title>Dyella dinghuensis sp. nov. DHOA06 and Dyella choica sp. nov. 4M-K27, isolated from forest soil.</title>
        <authorList>
            <person name="Qiu L.-H."/>
            <person name="Gao Z.-H."/>
        </authorList>
    </citation>
    <scope>NUCLEOTIDE SEQUENCE [LARGE SCALE GENOMIC DNA]</scope>
    <source>
        <strain evidence="2 3">4M-K27</strain>
    </source>
</reference>
<keyword evidence="2" id="KW-0378">Hydrolase</keyword>
<accession>A0A432M3Y0</accession>
<dbReference type="PANTHER" id="PTHR30522:SF0">
    <property type="entry name" value="NUCLEOSIDE TRIPHOSPHATE PYROPHOSPHOHYDROLASE"/>
    <property type="match status" value="1"/>
</dbReference>
<dbReference type="RefSeq" id="WP_126685405.1">
    <property type="nucleotide sequence ID" value="NZ_RYYV01000010.1"/>
</dbReference>
<dbReference type="CDD" id="cd11528">
    <property type="entry name" value="NTP-PPase_MazG_Nterm"/>
    <property type="match status" value="1"/>
</dbReference>
<dbReference type="InterPro" id="IPR004518">
    <property type="entry name" value="MazG-like_dom"/>
</dbReference>
<dbReference type="Proteomes" id="UP000274358">
    <property type="component" value="Unassembled WGS sequence"/>
</dbReference>
<evidence type="ECO:0000313" key="2">
    <source>
        <dbReference type="EMBL" id="RUL73955.1"/>
    </source>
</evidence>
<name>A0A432M3Y0_9GAMM</name>
<organism evidence="2 3">
    <name type="scientific">Dyella choica</name>
    <dbReference type="NCBI Taxonomy" id="1927959"/>
    <lineage>
        <taxon>Bacteria</taxon>
        <taxon>Pseudomonadati</taxon>
        <taxon>Pseudomonadota</taxon>
        <taxon>Gammaproteobacteria</taxon>
        <taxon>Lysobacterales</taxon>
        <taxon>Rhodanobacteraceae</taxon>
        <taxon>Dyella</taxon>
    </lineage>
</organism>
<dbReference type="InterPro" id="IPR048015">
    <property type="entry name" value="NTP-PPase_MazG-like_N"/>
</dbReference>
<dbReference type="GO" id="GO:0006950">
    <property type="term" value="P:response to stress"/>
    <property type="evidence" value="ECO:0007669"/>
    <property type="project" value="UniProtKB-ARBA"/>
</dbReference>
<dbReference type="InterPro" id="IPR011551">
    <property type="entry name" value="NTP_PyrPHydrolase_MazG"/>
</dbReference>
<dbReference type="GO" id="GO:0046081">
    <property type="term" value="P:dUTP catabolic process"/>
    <property type="evidence" value="ECO:0007669"/>
    <property type="project" value="TreeGrafter"/>
</dbReference>
<dbReference type="EC" id="3.6.1.9" evidence="2"/>
<dbReference type="GO" id="GO:0046061">
    <property type="term" value="P:dATP catabolic process"/>
    <property type="evidence" value="ECO:0007669"/>
    <property type="project" value="TreeGrafter"/>
</dbReference>
<dbReference type="Pfam" id="PF03819">
    <property type="entry name" value="MazG"/>
    <property type="match status" value="2"/>
</dbReference>
<sequence>MSTTTRHSLDDLLAIMARLRDPARGCPWDLQQDFSTIAAYTVEEAYEVADAIDREDWHDLRDELGDLLLQVVFHSQMAQERQLFDFNDVAHAISEKMLRRHPHVFGDVSYADVEEQTRAWEEIKNAERVAKGAAPDDSALAGVSHGQPEWQLARKLQQRAATVGFDWPGHQPVIDKLREELAEVAAEFEAGADPTRLEDEIGDVLFVAVNLARHAKVDFARALKHANKKFERRFRRMEQLAAADGEPLAAQGLAEQEALWRRAKAEER</sequence>
<dbReference type="FunFam" id="1.10.287.1080:FF:000001">
    <property type="entry name" value="Nucleoside triphosphate pyrophosphohydrolase"/>
    <property type="match status" value="1"/>
</dbReference>
<gene>
    <name evidence="2" type="ORF">EKH80_14025</name>
</gene>
<dbReference type="GO" id="GO:0046047">
    <property type="term" value="P:TTP catabolic process"/>
    <property type="evidence" value="ECO:0007669"/>
    <property type="project" value="TreeGrafter"/>
</dbReference>
<dbReference type="PANTHER" id="PTHR30522">
    <property type="entry name" value="NUCLEOSIDE TRIPHOSPHATE PYROPHOSPHOHYDROLASE"/>
    <property type="match status" value="1"/>
</dbReference>
<protein>
    <submittedName>
        <fullName evidence="2">Nucleoside triphosphate pyrophosphohydrolase</fullName>
        <ecNumber evidence="2">3.6.1.9</ecNumber>
    </submittedName>
</protein>
<dbReference type="GO" id="GO:0047429">
    <property type="term" value="F:nucleoside triphosphate diphosphatase activity"/>
    <property type="evidence" value="ECO:0007669"/>
    <property type="project" value="UniProtKB-EC"/>
</dbReference>
<dbReference type="GO" id="GO:0006203">
    <property type="term" value="P:dGTP catabolic process"/>
    <property type="evidence" value="ECO:0007669"/>
    <property type="project" value="TreeGrafter"/>
</dbReference>
<dbReference type="EMBL" id="RYYV01000010">
    <property type="protein sequence ID" value="RUL73955.1"/>
    <property type="molecule type" value="Genomic_DNA"/>
</dbReference>
<dbReference type="CDD" id="cd11529">
    <property type="entry name" value="NTP-PPase_MazG_Cterm"/>
    <property type="match status" value="1"/>
</dbReference>
<keyword evidence="3" id="KW-1185">Reference proteome</keyword>
<proteinExistence type="predicted"/>
<feature type="domain" description="NTP pyrophosphohydrolase MazG-like" evidence="1">
    <location>
        <begin position="32"/>
        <end position="105"/>
    </location>
</feature>
<evidence type="ECO:0000313" key="3">
    <source>
        <dbReference type="Proteomes" id="UP000274358"/>
    </source>
</evidence>
<dbReference type="NCBIfam" id="NF007113">
    <property type="entry name" value="PRK09562.1"/>
    <property type="match status" value="1"/>
</dbReference>
<dbReference type="GO" id="GO:0046052">
    <property type="term" value="P:UTP catabolic process"/>
    <property type="evidence" value="ECO:0007669"/>
    <property type="project" value="TreeGrafter"/>
</dbReference>
<dbReference type="SUPFAM" id="SSF101386">
    <property type="entry name" value="all-alpha NTP pyrophosphatases"/>
    <property type="match status" value="2"/>
</dbReference>
<dbReference type="GO" id="GO:0046076">
    <property type="term" value="P:dTTP catabolic process"/>
    <property type="evidence" value="ECO:0007669"/>
    <property type="project" value="TreeGrafter"/>
</dbReference>
<dbReference type="InterPro" id="IPR048011">
    <property type="entry name" value="NTP-PPase_MazG-like_C"/>
</dbReference>
<dbReference type="Gene3D" id="1.10.287.1080">
    <property type="entry name" value="MazG-like"/>
    <property type="match status" value="2"/>
</dbReference>
<evidence type="ECO:0000259" key="1">
    <source>
        <dbReference type="Pfam" id="PF03819"/>
    </source>
</evidence>
<dbReference type="AlphaFoldDB" id="A0A432M3Y0"/>
<feature type="domain" description="NTP pyrophosphohydrolase MazG-like" evidence="1">
    <location>
        <begin position="170"/>
        <end position="233"/>
    </location>
</feature>
<dbReference type="OrthoDB" id="9808939at2"/>
<comment type="caution">
    <text evidence="2">The sequence shown here is derived from an EMBL/GenBank/DDBJ whole genome shotgun (WGS) entry which is preliminary data.</text>
</comment>